<evidence type="ECO:0000313" key="8">
    <source>
        <dbReference type="Proteomes" id="UP000825228"/>
    </source>
</evidence>
<dbReference type="EC" id="6.3.2.2" evidence="5"/>
<dbReference type="Proteomes" id="UP000825228">
    <property type="component" value="Unassembled WGS sequence"/>
</dbReference>
<dbReference type="Gene3D" id="3.30.590.20">
    <property type="match status" value="1"/>
</dbReference>
<accession>A0ABS7P6A0</accession>
<dbReference type="InterPro" id="IPR017809">
    <property type="entry name" value="EgtA_Actinobacteria"/>
</dbReference>
<comment type="function">
    <text evidence="5">Catalyzes the synthesis of gamma-glutamylcysteine (gamma-GC). This compound is used as substrate for the biosynthesis of the low-molecular thiol compound ergothioneine.</text>
</comment>
<sequence length="415" mass="43683">MTSPNALGSRPAAEAYLERVCFKIGPPALVGAELEWFTHLPDGSRPSLDLLATALGDHAPVSLNPASAALPLRSGNVVSVEPGGQLELSSAPAASADLVVDAMARDTEGLRALLAPHDIALGAGGADTERTPERLLTLPRYCAMESRFDTVGPFGRAMMCNTAAVQISVDAGRDRAEIRDRWETLHAVGPALLAAFAATPALAGVPAEPWASQRMRTWFELDRTRTRVPLGVDPVVDYARWALDVPLLCIRMGDRLQAPPRETTFAQWLAGALDDVAGRGEHRPTTADLDYHLTTLFPLVRAGGHLEVRYLDGQPEGLWDVPVHAVAALVGAAGVRAVARDAVRGTESRWEDSARLGLADAALADAASAVLTVAAAASAGGVADRLRAAADRCAAQLAPGESRPAARAHTKETAR</sequence>
<evidence type="ECO:0000256" key="3">
    <source>
        <dbReference type="ARBA" id="ARBA00022840"/>
    </source>
</evidence>
<name>A0ABS7P6A0_9NOCA</name>
<gene>
    <name evidence="5 7" type="primary">egtA</name>
    <name evidence="7" type="ORF">HQ603_14445</name>
</gene>
<dbReference type="GO" id="GO:0004357">
    <property type="term" value="F:glutamate-cysteine ligase activity"/>
    <property type="evidence" value="ECO:0007669"/>
    <property type="project" value="UniProtKB-EC"/>
</dbReference>
<evidence type="ECO:0000313" key="7">
    <source>
        <dbReference type="EMBL" id="MBY6367951.1"/>
    </source>
</evidence>
<evidence type="ECO:0000256" key="2">
    <source>
        <dbReference type="ARBA" id="ARBA00022741"/>
    </source>
</evidence>
<dbReference type="NCBIfam" id="TIGR03444">
    <property type="entry name" value="EgtA_Cys_ligase"/>
    <property type="match status" value="1"/>
</dbReference>
<dbReference type="SUPFAM" id="SSF55931">
    <property type="entry name" value="Glutamine synthetase/guanido kinase"/>
    <property type="match status" value="1"/>
</dbReference>
<dbReference type="Pfam" id="PF04107">
    <property type="entry name" value="GCS2"/>
    <property type="match status" value="1"/>
</dbReference>
<evidence type="ECO:0000256" key="1">
    <source>
        <dbReference type="ARBA" id="ARBA00022598"/>
    </source>
</evidence>
<comment type="catalytic activity">
    <reaction evidence="4 5 6">
        <text>L-cysteine + L-glutamate + ATP = gamma-L-glutamyl-L-cysteine + ADP + phosphate + H(+)</text>
        <dbReference type="Rhea" id="RHEA:13285"/>
        <dbReference type="ChEBI" id="CHEBI:15378"/>
        <dbReference type="ChEBI" id="CHEBI:29985"/>
        <dbReference type="ChEBI" id="CHEBI:30616"/>
        <dbReference type="ChEBI" id="CHEBI:35235"/>
        <dbReference type="ChEBI" id="CHEBI:43474"/>
        <dbReference type="ChEBI" id="CHEBI:58173"/>
        <dbReference type="ChEBI" id="CHEBI:456216"/>
        <dbReference type="EC" id="6.3.2.2"/>
    </reaction>
</comment>
<dbReference type="RefSeq" id="WP_222685268.1">
    <property type="nucleotide sequence ID" value="NZ_JABUBT010000041.1"/>
</dbReference>
<keyword evidence="3 5" id="KW-0067">ATP-binding</keyword>
<dbReference type="HAMAP" id="MF_02034">
    <property type="entry name" value="EgtA"/>
    <property type="match status" value="1"/>
</dbReference>
<dbReference type="InterPro" id="IPR014746">
    <property type="entry name" value="Gln_synth/guanido_kin_cat_dom"/>
</dbReference>
<dbReference type="EMBL" id="JABUBU010000016">
    <property type="protein sequence ID" value="MBY6367951.1"/>
    <property type="molecule type" value="Genomic_DNA"/>
</dbReference>
<dbReference type="PANTHER" id="PTHR34378:SF1">
    <property type="entry name" value="GLUTAMATE--CYSTEINE LIGASE, CHLOROPLASTIC"/>
    <property type="match status" value="1"/>
</dbReference>
<dbReference type="InterPro" id="IPR006336">
    <property type="entry name" value="GCS2"/>
</dbReference>
<dbReference type="PIRSF" id="PIRSF017901">
    <property type="entry name" value="GCL"/>
    <property type="match status" value="1"/>
</dbReference>
<keyword evidence="8" id="KW-1185">Reference proteome</keyword>
<evidence type="ECO:0000256" key="4">
    <source>
        <dbReference type="ARBA" id="ARBA00048819"/>
    </source>
</evidence>
<comment type="similarity">
    <text evidence="5 6">Belongs to the glutamate--cysteine ligase type 2 family. EgtA subfamily.</text>
</comment>
<organism evidence="7 8">
    <name type="scientific">Rhodococcoides corynebacterioides</name>
    <dbReference type="NCBI Taxonomy" id="53972"/>
    <lineage>
        <taxon>Bacteria</taxon>
        <taxon>Bacillati</taxon>
        <taxon>Actinomycetota</taxon>
        <taxon>Actinomycetes</taxon>
        <taxon>Mycobacteriales</taxon>
        <taxon>Nocardiaceae</taxon>
        <taxon>Rhodococcoides</taxon>
    </lineage>
</organism>
<protein>
    <recommendedName>
        <fullName evidence="5">Glutamate--cysteine ligase EgtA</fullName>
        <ecNumber evidence="5">6.3.2.2</ecNumber>
    </recommendedName>
    <alternativeName>
        <fullName evidence="5">Gamma-glutamylcysteine synthase</fullName>
        <shortName evidence="5">GCS</shortName>
        <shortName evidence="5">Gamma-ECS</shortName>
    </alternativeName>
</protein>
<keyword evidence="1 5" id="KW-0436">Ligase</keyword>
<evidence type="ECO:0000256" key="6">
    <source>
        <dbReference type="PIRNR" id="PIRNR017901"/>
    </source>
</evidence>
<evidence type="ECO:0000256" key="5">
    <source>
        <dbReference type="HAMAP-Rule" id="MF_02034"/>
    </source>
</evidence>
<comment type="caution">
    <text evidence="7">The sequence shown here is derived from an EMBL/GenBank/DDBJ whole genome shotgun (WGS) entry which is preliminary data.</text>
</comment>
<proteinExistence type="inferred from homology"/>
<dbReference type="InterPro" id="IPR035434">
    <property type="entry name" value="GCL_bact_plant"/>
</dbReference>
<reference evidence="7 8" key="1">
    <citation type="submission" date="2020-06" db="EMBL/GenBank/DDBJ databases">
        <title>Taxonomy, biology and ecology of Rhodococcus bacteria occurring in California pistachio and other woody hosts as revealed by genome sequence analyses.</title>
        <authorList>
            <person name="Gai Y."/>
            <person name="Riely B."/>
        </authorList>
    </citation>
    <scope>NUCLEOTIDE SEQUENCE [LARGE SCALE GENOMIC DNA]</scope>
    <source>
        <strain evidence="7 8">BP-281</strain>
    </source>
</reference>
<comment type="pathway">
    <text evidence="5">Amino-acid biosynthesis; ergothioneine biosynthesis.</text>
</comment>
<dbReference type="PANTHER" id="PTHR34378">
    <property type="entry name" value="GLUTAMATE--CYSTEINE LIGASE, CHLOROPLASTIC"/>
    <property type="match status" value="1"/>
</dbReference>
<keyword evidence="2 5" id="KW-0547">Nucleotide-binding</keyword>